<dbReference type="GO" id="GO:0000155">
    <property type="term" value="F:phosphorelay sensor kinase activity"/>
    <property type="evidence" value="ECO:0007669"/>
    <property type="project" value="UniProtKB-UniRule"/>
</dbReference>
<dbReference type="PROSITE" id="PS50885">
    <property type="entry name" value="HAMP"/>
    <property type="match status" value="1"/>
</dbReference>
<evidence type="ECO:0000313" key="17">
    <source>
        <dbReference type="EMBL" id="RNF59305.1"/>
    </source>
</evidence>
<keyword evidence="4 14" id="KW-0997">Cell inner membrane</keyword>
<keyword evidence="10 14" id="KW-0067">ATP-binding</keyword>
<dbReference type="CDD" id="cd06225">
    <property type="entry name" value="HAMP"/>
    <property type="match status" value="1"/>
</dbReference>
<dbReference type="PANTHER" id="PTHR24421:SF10">
    <property type="entry name" value="NITRATE_NITRITE SENSOR PROTEIN NARQ"/>
    <property type="match status" value="1"/>
</dbReference>
<evidence type="ECO:0000256" key="14">
    <source>
        <dbReference type="PIRNR" id="PIRNR003167"/>
    </source>
</evidence>
<organism evidence="17">
    <name type="scientific">Acidithiobacillus sulfuriphilus</name>
    <dbReference type="NCBI Taxonomy" id="1867749"/>
    <lineage>
        <taxon>Bacteria</taxon>
        <taxon>Pseudomonadati</taxon>
        <taxon>Pseudomonadota</taxon>
        <taxon>Acidithiobacillia</taxon>
        <taxon>Acidithiobacillales</taxon>
        <taxon>Acidithiobacillaceae</taxon>
        <taxon>Acidithiobacillus</taxon>
    </lineage>
</organism>
<keyword evidence="5" id="KW-0597">Phosphoprotein</keyword>
<comment type="caution">
    <text evidence="17">The sequence shown here is derived from an EMBL/GenBank/DDBJ whole genome shotgun (WGS) entry which is preliminary data.</text>
</comment>
<evidence type="ECO:0000256" key="5">
    <source>
        <dbReference type="ARBA" id="ARBA00022553"/>
    </source>
</evidence>
<dbReference type="Gene3D" id="3.30.565.10">
    <property type="entry name" value="Histidine kinase-like ATPase, C-terminal domain"/>
    <property type="match status" value="1"/>
</dbReference>
<evidence type="ECO:0000256" key="15">
    <source>
        <dbReference type="SAM" id="Phobius"/>
    </source>
</evidence>
<dbReference type="Gene3D" id="1.20.120.960">
    <property type="entry name" value="Histidine kinase NarX, sensor domain"/>
    <property type="match status" value="1"/>
</dbReference>
<evidence type="ECO:0000256" key="7">
    <source>
        <dbReference type="ARBA" id="ARBA00022692"/>
    </source>
</evidence>
<reference evidence="17" key="1">
    <citation type="submission" date="2018-10" db="EMBL/GenBank/DDBJ databases">
        <title>Acidithiobacillus sulfuriphilus sp. nov.: an extremely acidophilic sulfur-oxidizing chemolithotroph isolated from a neutral pH environment.</title>
        <authorList>
            <person name="Falagan C."/>
            <person name="Moya-Beltran A."/>
            <person name="Quatrini R."/>
            <person name="Johnson D.B."/>
        </authorList>
    </citation>
    <scope>NUCLEOTIDE SEQUENCE [LARGE SCALE GENOMIC DNA]</scope>
    <source>
        <strain evidence="17">CJ-2</strain>
    </source>
</reference>
<evidence type="ECO:0000256" key="9">
    <source>
        <dbReference type="ARBA" id="ARBA00022777"/>
    </source>
</evidence>
<dbReference type="SMART" id="SM00304">
    <property type="entry name" value="HAMP"/>
    <property type="match status" value="1"/>
</dbReference>
<name>A0A3M8QSS7_9PROT</name>
<dbReference type="InterPro" id="IPR011712">
    <property type="entry name" value="Sig_transdc_His_kin_sub3_dim/P"/>
</dbReference>
<dbReference type="SMART" id="SM00387">
    <property type="entry name" value="HATPase_c"/>
    <property type="match status" value="1"/>
</dbReference>
<dbReference type="Pfam" id="PF13675">
    <property type="entry name" value="PilJ"/>
    <property type="match status" value="1"/>
</dbReference>
<feature type="transmembrane region" description="Helical" evidence="15">
    <location>
        <begin position="15"/>
        <end position="37"/>
    </location>
</feature>
<gene>
    <name evidence="17" type="ORF">EC580_11585</name>
</gene>
<dbReference type="PIRSF" id="PIRSF003167">
    <property type="entry name" value="STHK_NarX/NarQ"/>
    <property type="match status" value="1"/>
</dbReference>
<dbReference type="Gene3D" id="1.20.5.1930">
    <property type="match status" value="1"/>
</dbReference>
<evidence type="ECO:0000256" key="3">
    <source>
        <dbReference type="ARBA" id="ARBA00022475"/>
    </source>
</evidence>
<dbReference type="GO" id="GO:0046983">
    <property type="term" value="F:protein dimerization activity"/>
    <property type="evidence" value="ECO:0007669"/>
    <property type="project" value="UniProtKB-UniRule"/>
</dbReference>
<dbReference type="Pfam" id="PF00672">
    <property type="entry name" value="HAMP"/>
    <property type="match status" value="1"/>
</dbReference>
<keyword evidence="7 15" id="KW-0812">Transmembrane</keyword>
<dbReference type="InterPro" id="IPR029095">
    <property type="entry name" value="NarX-like_N"/>
</dbReference>
<keyword evidence="8 14" id="KW-0547">Nucleotide-binding</keyword>
<dbReference type="InterPro" id="IPR003594">
    <property type="entry name" value="HATPase_dom"/>
</dbReference>
<keyword evidence="12 14" id="KW-0902">Two-component regulatory system</keyword>
<dbReference type="RefSeq" id="WP_123105215.1">
    <property type="nucleotide sequence ID" value="NZ_CP127527.1"/>
</dbReference>
<dbReference type="Pfam" id="PF02518">
    <property type="entry name" value="HATPase_c"/>
    <property type="match status" value="1"/>
</dbReference>
<dbReference type="InterPro" id="IPR036890">
    <property type="entry name" value="HATPase_C_sf"/>
</dbReference>
<dbReference type="SUPFAM" id="SSF158472">
    <property type="entry name" value="HAMP domain-like"/>
    <property type="match status" value="1"/>
</dbReference>
<evidence type="ECO:0000256" key="6">
    <source>
        <dbReference type="ARBA" id="ARBA00022679"/>
    </source>
</evidence>
<evidence type="ECO:0000256" key="2">
    <source>
        <dbReference type="ARBA" id="ARBA00004429"/>
    </source>
</evidence>
<evidence type="ECO:0000256" key="13">
    <source>
        <dbReference type="ARBA" id="ARBA00023136"/>
    </source>
</evidence>
<dbReference type="InterPro" id="IPR016380">
    <property type="entry name" value="Sig_transdc_His_kin_NarX/NarQ"/>
</dbReference>
<dbReference type="InterPro" id="IPR042295">
    <property type="entry name" value="NarX-like_N_sf"/>
</dbReference>
<dbReference type="Gene3D" id="3.30.450.40">
    <property type="match status" value="1"/>
</dbReference>
<keyword evidence="9 14" id="KW-0418">Kinase</keyword>
<proteinExistence type="predicted"/>
<evidence type="ECO:0000256" key="8">
    <source>
        <dbReference type="ARBA" id="ARBA00022741"/>
    </source>
</evidence>
<dbReference type="Pfam" id="PF07730">
    <property type="entry name" value="HisKA_3"/>
    <property type="match status" value="1"/>
</dbReference>
<keyword evidence="3 14" id="KW-1003">Cell membrane</keyword>
<dbReference type="EC" id="2.7.13.3" evidence="14"/>
<dbReference type="InterPro" id="IPR029016">
    <property type="entry name" value="GAF-like_dom_sf"/>
</dbReference>
<protein>
    <recommendedName>
        <fullName evidence="14">Sensor protein</fullName>
        <ecNumber evidence="14">2.7.13.3</ecNumber>
    </recommendedName>
</protein>
<feature type="transmembrane region" description="Helical" evidence="15">
    <location>
        <begin position="164"/>
        <end position="187"/>
    </location>
</feature>
<evidence type="ECO:0000256" key="1">
    <source>
        <dbReference type="ARBA" id="ARBA00000085"/>
    </source>
</evidence>
<dbReference type="CDD" id="cd19408">
    <property type="entry name" value="NarX_NarQ_sensor"/>
    <property type="match status" value="1"/>
</dbReference>
<dbReference type="InterPro" id="IPR003660">
    <property type="entry name" value="HAMP_dom"/>
</dbReference>
<keyword evidence="13 14" id="KW-0472">Membrane</keyword>
<keyword evidence="6 14" id="KW-0808">Transferase</keyword>
<dbReference type="AlphaFoldDB" id="A0A3M8QSS7"/>
<dbReference type="SUPFAM" id="SSF55781">
    <property type="entry name" value="GAF domain-like"/>
    <property type="match status" value="1"/>
</dbReference>
<sequence length="636" mass="69303">MAILQRYSLRLRLGLAMALIVAMSLMGMVSSLVIANLTQGAAQAINMAGSLRMQTYHLETLMLSGDTGTTRQAVVAADRQFQKTLDAPQLTDSVSQSFGSDTRERYSEVSRRWQTEMEPLLLTFAQGNGSVATEHFAASAPAFVQVIDRLVTALQNDTEDKTSLLRLIQGVGLFTTLVVVYLLFWAMHRGVLDPLNELLAAARRVSTGDFSYRLAHAGDDELGQLGHALNRMSEELSKIYGQLEQRIQERTAELEQSNQSLELLYNVSKRLAEAPQAVSSYRYVLQETERLMGSSHGVMCVAKRHPGGTALMLASSPDPEDARLHFCAHSTCLDCLGDGHTHIWPLTGPKNPLTQVLSIPLLEQGLNYGTLSLAIADGVHVQSWQMQTIETVGRHLGVALGVAQRAAQERRIALLEERAAIARELHDSLAQSLSYSKIQVARLRACHPDGSNPRLADIIEDLGEGLNSAYRQLRELLTTFRLQLPEGGLELALLQTVDEFTAKSGIPIALNDRLSHFLLNANEEINILQIVREALANVEHHAHAHRAEVALWLEDGHAAVVRIDDDGVGPDAKGAPAGHYGLAIMRERAQSLGGILQVERTKAGGTRVELHFTPAAYGGERQSATGTVAASARGVS</sequence>
<evidence type="ECO:0000256" key="10">
    <source>
        <dbReference type="ARBA" id="ARBA00022840"/>
    </source>
</evidence>
<dbReference type="GO" id="GO:0005524">
    <property type="term" value="F:ATP binding"/>
    <property type="evidence" value="ECO:0007669"/>
    <property type="project" value="UniProtKB-UniRule"/>
</dbReference>
<dbReference type="CDD" id="cd16917">
    <property type="entry name" value="HATPase_UhpB-NarQ-NarX-like"/>
    <property type="match status" value="1"/>
</dbReference>
<evidence type="ECO:0000259" key="16">
    <source>
        <dbReference type="PROSITE" id="PS50885"/>
    </source>
</evidence>
<evidence type="ECO:0000256" key="4">
    <source>
        <dbReference type="ARBA" id="ARBA00022519"/>
    </source>
</evidence>
<dbReference type="GO" id="GO:0005886">
    <property type="term" value="C:plasma membrane"/>
    <property type="evidence" value="ECO:0007669"/>
    <property type="project" value="UniProtKB-SubCell"/>
</dbReference>
<comment type="catalytic activity">
    <reaction evidence="1 14">
        <text>ATP + protein L-histidine = ADP + protein N-phospho-L-histidine.</text>
        <dbReference type="EC" id="2.7.13.3"/>
    </reaction>
</comment>
<evidence type="ECO:0000256" key="11">
    <source>
        <dbReference type="ARBA" id="ARBA00022989"/>
    </source>
</evidence>
<keyword evidence="11 15" id="KW-1133">Transmembrane helix</keyword>
<evidence type="ECO:0000256" key="12">
    <source>
        <dbReference type="ARBA" id="ARBA00023012"/>
    </source>
</evidence>
<dbReference type="InterPro" id="IPR050482">
    <property type="entry name" value="Sensor_HK_TwoCompSys"/>
</dbReference>
<comment type="subcellular location">
    <subcellularLocation>
        <location evidence="2">Cell inner membrane</location>
        <topology evidence="2">Multi-pass membrane protein</topology>
    </subcellularLocation>
</comment>
<dbReference type="SUPFAM" id="SSF55874">
    <property type="entry name" value="ATPase domain of HSP90 chaperone/DNA topoisomerase II/histidine kinase"/>
    <property type="match status" value="1"/>
</dbReference>
<dbReference type="Gene3D" id="1.10.8.500">
    <property type="entry name" value="HAMP domain in histidine kinase"/>
    <property type="match status" value="1"/>
</dbReference>
<accession>A0A3M8QSS7</accession>
<dbReference type="EMBL" id="RIZI01000187">
    <property type="protein sequence ID" value="RNF59305.1"/>
    <property type="molecule type" value="Genomic_DNA"/>
</dbReference>
<feature type="domain" description="HAMP" evidence="16">
    <location>
        <begin position="189"/>
        <end position="241"/>
    </location>
</feature>
<dbReference type="OrthoDB" id="5296610at2"/>
<dbReference type="PANTHER" id="PTHR24421">
    <property type="entry name" value="NITRATE/NITRITE SENSOR PROTEIN NARX-RELATED"/>
    <property type="match status" value="1"/>
</dbReference>